<dbReference type="EMBL" id="MU003518">
    <property type="protein sequence ID" value="KAF2467806.1"/>
    <property type="molecule type" value="Genomic_DNA"/>
</dbReference>
<name>A0ACB6QLK7_9PLEO</name>
<protein>
    <submittedName>
        <fullName evidence="1">Uncharacterized protein</fullName>
    </submittedName>
</protein>
<organism evidence="1 2">
    <name type="scientific">Lindgomyces ingoldianus</name>
    <dbReference type="NCBI Taxonomy" id="673940"/>
    <lineage>
        <taxon>Eukaryota</taxon>
        <taxon>Fungi</taxon>
        <taxon>Dikarya</taxon>
        <taxon>Ascomycota</taxon>
        <taxon>Pezizomycotina</taxon>
        <taxon>Dothideomycetes</taxon>
        <taxon>Pleosporomycetidae</taxon>
        <taxon>Pleosporales</taxon>
        <taxon>Lindgomycetaceae</taxon>
        <taxon>Lindgomyces</taxon>
    </lineage>
</organism>
<evidence type="ECO:0000313" key="2">
    <source>
        <dbReference type="Proteomes" id="UP000799755"/>
    </source>
</evidence>
<gene>
    <name evidence="1" type="ORF">BDR25DRAFT_291173</name>
</gene>
<proteinExistence type="predicted"/>
<reference evidence="1" key="1">
    <citation type="journal article" date="2020" name="Stud. Mycol.">
        <title>101 Dothideomycetes genomes: a test case for predicting lifestyles and emergence of pathogens.</title>
        <authorList>
            <person name="Haridas S."/>
            <person name="Albert R."/>
            <person name="Binder M."/>
            <person name="Bloem J."/>
            <person name="Labutti K."/>
            <person name="Salamov A."/>
            <person name="Andreopoulos B."/>
            <person name="Baker S."/>
            <person name="Barry K."/>
            <person name="Bills G."/>
            <person name="Bluhm B."/>
            <person name="Cannon C."/>
            <person name="Castanera R."/>
            <person name="Culley D."/>
            <person name="Daum C."/>
            <person name="Ezra D."/>
            <person name="Gonzalez J."/>
            <person name="Henrissat B."/>
            <person name="Kuo A."/>
            <person name="Liang C."/>
            <person name="Lipzen A."/>
            <person name="Lutzoni F."/>
            <person name="Magnuson J."/>
            <person name="Mondo S."/>
            <person name="Nolan M."/>
            <person name="Ohm R."/>
            <person name="Pangilinan J."/>
            <person name="Park H.-J."/>
            <person name="Ramirez L."/>
            <person name="Alfaro M."/>
            <person name="Sun H."/>
            <person name="Tritt A."/>
            <person name="Yoshinaga Y."/>
            <person name="Zwiers L.-H."/>
            <person name="Turgeon B."/>
            <person name="Goodwin S."/>
            <person name="Spatafora J."/>
            <person name="Crous P."/>
            <person name="Grigoriev I."/>
        </authorList>
    </citation>
    <scope>NUCLEOTIDE SEQUENCE</scope>
    <source>
        <strain evidence="1">ATCC 200398</strain>
    </source>
</reference>
<keyword evidence="2" id="KW-1185">Reference proteome</keyword>
<accession>A0ACB6QLK7</accession>
<sequence>MRNRQIQTCDWCRESKRRCDKTKPTCSRCLRAGIVCSFSTSLNRNGVFNSNSSSPNPLTAEDWPYSQTSSLEPRVEGGSDEVGSVGKVVKRRVRTCLSCKRCHRLKVKCDKKLPCSRCCQSGNSMKCSYTYQKHTTNQPLCPADPFTSAGENLEAVITLWFWRRRGSSHFRALLSRIQSLAHFETPHFALAIQEHSENHRISDLVLPGNFPLGSPQAAKYSSIETVLALIQNSHSRCQSYIEHYLNLYQPIHPIVDVEVFQGEVAEFWNNPHEMNLGWLAQFLMVLGLGAFGASREPEPAEDFFFASEACLAKTPFLFRPSLSNLRTLCLTIVAKQVANATCWALDSCWSMIGLIVRLAMMLGLDQNRPPPSVDAADLHNEMANRCRLWTIIIYFDIQMSIISGMSSVLPQDAIAAYQVPHLSNPGGTAIYSWESILLESFPLIFHVLARANSSTHEIDYEEVLQYDMEIRRMMRRVVPVEGNGLLRLSLDVFFRRVLMVLHRCHSLHPNAPNAHPVSYWSSLECSLALLVHHRELCDDPCLPPNTSLVSRFFMMDFFAAALTICIHLLWKDAPLAATMTRECLIPPRQTILDTIKSCQGIWLREENKSACFRTGCRLLETSLDKIEETTTQTTT</sequence>
<dbReference type="Proteomes" id="UP000799755">
    <property type="component" value="Unassembled WGS sequence"/>
</dbReference>
<evidence type="ECO:0000313" key="1">
    <source>
        <dbReference type="EMBL" id="KAF2467806.1"/>
    </source>
</evidence>
<comment type="caution">
    <text evidence="1">The sequence shown here is derived from an EMBL/GenBank/DDBJ whole genome shotgun (WGS) entry which is preliminary data.</text>
</comment>